<keyword evidence="1" id="KW-0812">Transmembrane</keyword>
<name>A0A2G1BP87_9FLAO</name>
<sequence length="71" mass="7270">MGAERPVSARLVGAYARPDKIGLAAAAARAWTWPVVNHKEKAMSLSVPKIAPAAVILIGALGLGGCATKTF</sequence>
<proteinExistence type="predicted"/>
<dbReference type="Proteomes" id="UP000222163">
    <property type="component" value="Unassembled WGS sequence"/>
</dbReference>
<evidence type="ECO:0000256" key="1">
    <source>
        <dbReference type="SAM" id="Phobius"/>
    </source>
</evidence>
<evidence type="ECO:0000313" key="2">
    <source>
        <dbReference type="EMBL" id="PHN95850.1"/>
    </source>
</evidence>
<comment type="caution">
    <text evidence="2">The sequence shown here is derived from an EMBL/GenBank/DDBJ whole genome shotgun (WGS) entry which is preliminary data.</text>
</comment>
<accession>A0A2G1BP87</accession>
<evidence type="ECO:0000313" key="3">
    <source>
        <dbReference type="Proteomes" id="UP000222163"/>
    </source>
</evidence>
<feature type="transmembrane region" description="Helical" evidence="1">
    <location>
        <begin position="50"/>
        <end position="68"/>
    </location>
</feature>
<gene>
    <name evidence="2" type="ORF">CSC81_18280</name>
</gene>
<dbReference type="AlphaFoldDB" id="A0A2G1BP87"/>
<feature type="non-terminal residue" evidence="2">
    <location>
        <position position="71"/>
    </location>
</feature>
<reference evidence="2 3" key="1">
    <citation type="journal article" date="2016" name="Nat. Commun.">
        <title>Microbial interactions lead to rapid micro-scale successions on model marine particles.</title>
        <authorList>
            <person name="Datta M.S."/>
            <person name="Sliwerska E."/>
            <person name="Gore J."/>
            <person name="Polz M.F."/>
            <person name="Cordero O.X."/>
        </authorList>
    </citation>
    <scope>NUCLEOTIDE SEQUENCE [LARGE SCALE GENOMIC DNA]</scope>
    <source>
        <strain evidence="2 3">4G03</strain>
    </source>
</reference>
<keyword evidence="1" id="KW-1133">Transmembrane helix</keyword>
<keyword evidence="1" id="KW-0472">Membrane</keyword>
<organism evidence="2 3">
    <name type="scientific">Tenacibaculum discolor</name>
    <dbReference type="NCBI Taxonomy" id="361581"/>
    <lineage>
        <taxon>Bacteria</taxon>
        <taxon>Pseudomonadati</taxon>
        <taxon>Bacteroidota</taxon>
        <taxon>Flavobacteriia</taxon>
        <taxon>Flavobacteriales</taxon>
        <taxon>Flavobacteriaceae</taxon>
        <taxon>Tenacibaculum</taxon>
    </lineage>
</organism>
<protein>
    <submittedName>
        <fullName evidence="2">Uncharacterized protein</fullName>
    </submittedName>
</protein>
<dbReference type="EMBL" id="PDUU01000963">
    <property type="protein sequence ID" value="PHN95850.1"/>
    <property type="molecule type" value="Genomic_DNA"/>
</dbReference>